<dbReference type="PROSITE" id="PS50261">
    <property type="entry name" value="G_PROTEIN_RECEP_F2_4"/>
    <property type="match status" value="1"/>
</dbReference>
<dbReference type="InterPro" id="IPR017983">
    <property type="entry name" value="GPCR_2_secretin-like_CS"/>
</dbReference>
<evidence type="ECO:0000313" key="8">
    <source>
        <dbReference type="Proteomes" id="UP000694547"/>
    </source>
</evidence>
<reference evidence="7" key="2">
    <citation type="submission" date="2025-08" db="UniProtKB">
        <authorList>
            <consortium name="Ensembl"/>
        </authorList>
    </citation>
    <scope>IDENTIFICATION</scope>
</reference>
<reference evidence="7 8" key="1">
    <citation type="submission" date="2018-10" db="EMBL/GenBank/DDBJ databases">
        <title>Improved assembly of the deer mouse Peromyscus maniculatus genome.</title>
        <authorList>
            <person name="Lassance J.-M."/>
            <person name="Hoekstra H.E."/>
        </authorList>
    </citation>
    <scope>NUCLEOTIDE SEQUENCE [LARGE SCALE GENOMIC DNA]</scope>
</reference>
<dbReference type="GO" id="GO:0004930">
    <property type="term" value="F:G protein-coupled receptor activity"/>
    <property type="evidence" value="ECO:0007669"/>
    <property type="project" value="InterPro"/>
</dbReference>
<comment type="subcellular location">
    <subcellularLocation>
        <location evidence="1">Membrane</location>
        <topology evidence="1">Multi-pass membrane protein</topology>
    </subcellularLocation>
</comment>
<feature type="transmembrane region" description="Helical" evidence="5">
    <location>
        <begin position="57"/>
        <end position="76"/>
    </location>
</feature>
<keyword evidence="8" id="KW-1185">Reference proteome</keyword>
<dbReference type="AlphaFoldDB" id="A0A8C8U722"/>
<dbReference type="PANTHER" id="PTHR12011">
    <property type="entry name" value="ADHESION G-PROTEIN COUPLED RECEPTOR"/>
    <property type="match status" value="1"/>
</dbReference>
<feature type="transmembrane region" description="Helical" evidence="5">
    <location>
        <begin position="14"/>
        <end position="36"/>
    </location>
</feature>
<keyword evidence="2 5" id="KW-0812">Transmembrane</keyword>
<accession>A0A8C8U722</accession>
<feature type="domain" description="G-protein coupled receptors family 2 profile 2" evidence="6">
    <location>
        <begin position="1"/>
        <end position="106"/>
    </location>
</feature>
<sequence>ICWIKDDRIFYISVVAYFCLIFLTNLSMFCTVLVQLTSVKSQSQKTRKKMILNDLKGTISLTFLLGLTWGFAFFAWGPVRIFFMYLFAICNTLQGFLIFVFYCVMKESVREQWQRHLHCRWFRFGIHVRYKQKKLKKTHESKLLTPSLKSTITNSTFKSIRSVPSTPSEINFPNGEFDDCSHTFSSSGCKAAPTFIRRALPAEIKTNSIQKQRSFSINVSRDAHLIPSPGLGEMFNL</sequence>
<evidence type="ECO:0000313" key="7">
    <source>
        <dbReference type="Ensembl" id="ENSPEMP00000027027.2"/>
    </source>
</evidence>
<feature type="transmembrane region" description="Helical" evidence="5">
    <location>
        <begin position="82"/>
        <end position="105"/>
    </location>
</feature>
<dbReference type="PROSITE" id="PS00650">
    <property type="entry name" value="G_PROTEIN_RECEP_F2_2"/>
    <property type="match status" value="1"/>
</dbReference>
<dbReference type="SUPFAM" id="SSF81321">
    <property type="entry name" value="Family A G protein-coupled receptor-like"/>
    <property type="match status" value="1"/>
</dbReference>
<dbReference type="InterPro" id="IPR017981">
    <property type="entry name" value="GPCR_2-like_7TM"/>
</dbReference>
<dbReference type="GO" id="GO:0007166">
    <property type="term" value="P:cell surface receptor signaling pathway"/>
    <property type="evidence" value="ECO:0007669"/>
    <property type="project" value="InterPro"/>
</dbReference>
<dbReference type="PANTHER" id="PTHR12011:SF277">
    <property type="entry name" value="ADHESION G-PROTEIN COUPLED RECEPTOR G4"/>
    <property type="match status" value="1"/>
</dbReference>
<dbReference type="Proteomes" id="UP000694547">
    <property type="component" value="Chromosome X"/>
</dbReference>
<evidence type="ECO:0000256" key="3">
    <source>
        <dbReference type="ARBA" id="ARBA00022989"/>
    </source>
</evidence>
<keyword evidence="3 5" id="KW-1133">Transmembrane helix</keyword>
<dbReference type="Ensembl" id="ENSPEMT00000031433.2">
    <property type="protein sequence ID" value="ENSPEMP00000027027.2"/>
    <property type="gene ID" value="ENSPEMG00000022946.2"/>
</dbReference>
<evidence type="ECO:0000259" key="6">
    <source>
        <dbReference type="PROSITE" id="PS50261"/>
    </source>
</evidence>
<evidence type="ECO:0000256" key="5">
    <source>
        <dbReference type="SAM" id="Phobius"/>
    </source>
</evidence>
<protein>
    <submittedName>
        <fullName evidence="7">Adhesion G protein-coupled receptor G4</fullName>
    </submittedName>
</protein>
<name>A0A8C8U722_PERMB</name>
<evidence type="ECO:0000256" key="4">
    <source>
        <dbReference type="ARBA" id="ARBA00023136"/>
    </source>
</evidence>
<dbReference type="Pfam" id="PF00002">
    <property type="entry name" value="7tm_2"/>
    <property type="match status" value="1"/>
</dbReference>
<evidence type="ECO:0000256" key="2">
    <source>
        <dbReference type="ARBA" id="ARBA00022692"/>
    </source>
</evidence>
<dbReference type="Gene3D" id="1.20.1070.10">
    <property type="entry name" value="Rhodopsin 7-helix transmembrane proteins"/>
    <property type="match status" value="1"/>
</dbReference>
<dbReference type="GeneTree" id="ENSGT00940000162744"/>
<dbReference type="InterPro" id="IPR000832">
    <property type="entry name" value="GPCR_2_secretin-like"/>
</dbReference>
<evidence type="ECO:0000256" key="1">
    <source>
        <dbReference type="ARBA" id="ARBA00004141"/>
    </source>
</evidence>
<keyword evidence="4 5" id="KW-0472">Membrane</keyword>
<proteinExistence type="predicted"/>
<dbReference type="GO" id="GO:0007189">
    <property type="term" value="P:adenylate cyclase-activating G protein-coupled receptor signaling pathway"/>
    <property type="evidence" value="ECO:0007669"/>
    <property type="project" value="TreeGrafter"/>
</dbReference>
<dbReference type="GO" id="GO:0005886">
    <property type="term" value="C:plasma membrane"/>
    <property type="evidence" value="ECO:0007669"/>
    <property type="project" value="TreeGrafter"/>
</dbReference>
<dbReference type="FunFam" id="1.20.1070.10:FF:000760">
    <property type="entry name" value="Adhesion G protein-coupled receptor G4"/>
    <property type="match status" value="1"/>
</dbReference>
<organism evidence="7 8">
    <name type="scientific">Peromyscus maniculatus bairdii</name>
    <name type="common">Prairie deer mouse</name>
    <dbReference type="NCBI Taxonomy" id="230844"/>
    <lineage>
        <taxon>Eukaryota</taxon>
        <taxon>Metazoa</taxon>
        <taxon>Chordata</taxon>
        <taxon>Craniata</taxon>
        <taxon>Vertebrata</taxon>
        <taxon>Euteleostomi</taxon>
        <taxon>Mammalia</taxon>
        <taxon>Eutheria</taxon>
        <taxon>Euarchontoglires</taxon>
        <taxon>Glires</taxon>
        <taxon>Rodentia</taxon>
        <taxon>Myomorpha</taxon>
        <taxon>Muroidea</taxon>
        <taxon>Cricetidae</taxon>
        <taxon>Neotominae</taxon>
        <taxon>Peromyscus</taxon>
    </lineage>
</organism>
<reference evidence="7" key="3">
    <citation type="submission" date="2025-09" db="UniProtKB">
        <authorList>
            <consortium name="Ensembl"/>
        </authorList>
    </citation>
    <scope>IDENTIFICATION</scope>
</reference>